<evidence type="ECO:0000313" key="2">
    <source>
        <dbReference type="EMBL" id="MPC67947.1"/>
    </source>
</evidence>
<organism evidence="2 3">
    <name type="scientific">Portunus trituberculatus</name>
    <name type="common">Swimming crab</name>
    <name type="synonym">Neptunus trituberculatus</name>
    <dbReference type="NCBI Taxonomy" id="210409"/>
    <lineage>
        <taxon>Eukaryota</taxon>
        <taxon>Metazoa</taxon>
        <taxon>Ecdysozoa</taxon>
        <taxon>Arthropoda</taxon>
        <taxon>Crustacea</taxon>
        <taxon>Multicrustacea</taxon>
        <taxon>Malacostraca</taxon>
        <taxon>Eumalacostraca</taxon>
        <taxon>Eucarida</taxon>
        <taxon>Decapoda</taxon>
        <taxon>Pleocyemata</taxon>
        <taxon>Brachyura</taxon>
        <taxon>Eubrachyura</taxon>
        <taxon>Portunoidea</taxon>
        <taxon>Portunidae</taxon>
        <taxon>Portuninae</taxon>
        <taxon>Portunus</taxon>
    </lineage>
</organism>
<feature type="region of interest" description="Disordered" evidence="1">
    <location>
        <begin position="48"/>
        <end position="73"/>
    </location>
</feature>
<accession>A0A5B7HFA5</accession>
<dbReference type="EMBL" id="VSRR010027014">
    <property type="protein sequence ID" value="MPC67947.1"/>
    <property type="molecule type" value="Genomic_DNA"/>
</dbReference>
<dbReference type="AlphaFoldDB" id="A0A5B7HFA5"/>
<comment type="caution">
    <text evidence="2">The sequence shown here is derived from an EMBL/GenBank/DDBJ whole genome shotgun (WGS) entry which is preliminary data.</text>
</comment>
<gene>
    <name evidence="2" type="ORF">E2C01_062134</name>
</gene>
<reference evidence="2 3" key="1">
    <citation type="submission" date="2019-05" db="EMBL/GenBank/DDBJ databases">
        <title>Another draft genome of Portunus trituberculatus and its Hox gene families provides insights of decapod evolution.</title>
        <authorList>
            <person name="Jeong J.-H."/>
            <person name="Song I."/>
            <person name="Kim S."/>
            <person name="Choi T."/>
            <person name="Kim D."/>
            <person name="Ryu S."/>
            <person name="Kim W."/>
        </authorList>
    </citation>
    <scope>NUCLEOTIDE SEQUENCE [LARGE SCALE GENOMIC DNA]</scope>
    <source>
        <tissue evidence="2">Muscle</tissue>
    </source>
</reference>
<name>A0A5B7HFA5_PORTR</name>
<protein>
    <submittedName>
        <fullName evidence="2">Uncharacterized protein</fullName>
    </submittedName>
</protein>
<keyword evidence="3" id="KW-1185">Reference proteome</keyword>
<evidence type="ECO:0000313" key="3">
    <source>
        <dbReference type="Proteomes" id="UP000324222"/>
    </source>
</evidence>
<proteinExistence type="predicted"/>
<evidence type="ECO:0000256" key="1">
    <source>
        <dbReference type="SAM" id="MobiDB-lite"/>
    </source>
</evidence>
<feature type="compositionally biased region" description="Basic and acidic residues" evidence="1">
    <location>
        <begin position="51"/>
        <end position="60"/>
    </location>
</feature>
<sequence length="73" mass="8111">MESNTIQTAARTPHIHPSRWRKLDCPYVVQPTLTISQKPGGYLSDTWIGERSPETDHMTARQDLSGRGTMGSG</sequence>
<dbReference type="Proteomes" id="UP000324222">
    <property type="component" value="Unassembled WGS sequence"/>
</dbReference>